<comment type="caution">
    <text evidence="3">The sequence shown here is derived from an EMBL/GenBank/DDBJ whole genome shotgun (WGS) entry which is preliminary data.</text>
</comment>
<evidence type="ECO:0000259" key="2">
    <source>
        <dbReference type="Pfam" id="PF25213"/>
    </source>
</evidence>
<evidence type="ECO:0000259" key="1">
    <source>
        <dbReference type="Pfam" id="PF08350"/>
    </source>
</evidence>
<sequence>MVRDLPDGSDLRVEVIKRASMISALREGALDRRTLEHRLDISKSTAHRNTTTLAERGLIERVDGEYELTEFGKVVAEIVATFEAEMQTAHRLAPLFEVVSSVQPECPIEEFSDATVTTAERGDPFGPLARFVSLVEETETLRMFDSYAVAPTYMDEIHGRVLDGLVTDVIEQPDIALDIMENYPRKCVELCASDYLRMRLHDSLPFGLVLFDSCIGIGIRDQDSGVPQAFIDIDTPTARAWAETLFESYWSEATRLNRFHPKALREAIDADT</sequence>
<accession>A0ABD5RN42</accession>
<keyword evidence="4" id="KW-1185">Reference proteome</keyword>
<dbReference type="InterPro" id="IPR057527">
    <property type="entry name" value="HVO_A0261-like_N"/>
</dbReference>
<evidence type="ECO:0000313" key="3">
    <source>
        <dbReference type="EMBL" id="MFC5972056.1"/>
    </source>
</evidence>
<organism evidence="3 4">
    <name type="scientific">Halomarina salina</name>
    <dbReference type="NCBI Taxonomy" id="1872699"/>
    <lineage>
        <taxon>Archaea</taxon>
        <taxon>Methanobacteriati</taxon>
        <taxon>Methanobacteriota</taxon>
        <taxon>Stenosarchaea group</taxon>
        <taxon>Halobacteria</taxon>
        <taxon>Halobacteriales</taxon>
        <taxon>Natronomonadaceae</taxon>
        <taxon>Halomarina</taxon>
    </lineage>
</organism>
<dbReference type="InterPro" id="IPR013561">
    <property type="entry name" value="FilR1_middle_dom"/>
</dbReference>
<dbReference type="InterPro" id="IPR036390">
    <property type="entry name" value="WH_DNA-bd_sf"/>
</dbReference>
<dbReference type="Proteomes" id="UP001596099">
    <property type="component" value="Unassembled WGS sequence"/>
</dbReference>
<dbReference type="EMBL" id="JBHSQH010000001">
    <property type="protein sequence ID" value="MFC5972056.1"/>
    <property type="molecule type" value="Genomic_DNA"/>
</dbReference>
<proteinExistence type="predicted"/>
<dbReference type="InterPro" id="IPR036388">
    <property type="entry name" value="WH-like_DNA-bd_sf"/>
</dbReference>
<dbReference type="Gene3D" id="1.10.10.10">
    <property type="entry name" value="Winged helix-like DNA-binding domain superfamily/Winged helix DNA-binding domain"/>
    <property type="match status" value="1"/>
</dbReference>
<dbReference type="SUPFAM" id="SSF46785">
    <property type="entry name" value="Winged helix' DNA-binding domain"/>
    <property type="match status" value="1"/>
</dbReference>
<evidence type="ECO:0000313" key="4">
    <source>
        <dbReference type="Proteomes" id="UP001596099"/>
    </source>
</evidence>
<dbReference type="Pfam" id="PF25213">
    <property type="entry name" value="HVO_A0261_N"/>
    <property type="match status" value="1"/>
</dbReference>
<name>A0ABD5RN42_9EURY</name>
<feature type="domain" description="HVO-A0261-like N-terminal" evidence="2">
    <location>
        <begin position="8"/>
        <end position="91"/>
    </location>
</feature>
<feature type="domain" description="Methanogenesis regulatory protein FilR1 middle" evidence="1">
    <location>
        <begin position="124"/>
        <end position="251"/>
    </location>
</feature>
<dbReference type="AlphaFoldDB" id="A0ABD5RN42"/>
<reference evidence="3 4" key="1">
    <citation type="journal article" date="2019" name="Int. J. Syst. Evol. Microbiol.">
        <title>The Global Catalogue of Microorganisms (GCM) 10K type strain sequencing project: providing services to taxonomists for standard genome sequencing and annotation.</title>
        <authorList>
            <consortium name="The Broad Institute Genomics Platform"/>
            <consortium name="The Broad Institute Genome Sequencing Center for Infectious Disease"/>
            <person name="Wu L."/>
            <person name="Ma J."/>
        </authorList>
    </citation>
    <scope>NUCLEOTIDE SEQUENCE [LARGE SCALE GENOMIC DNA]</scope>
    <source>
        <strain evidence="3 4">CGMCC 1.12543</strain>
    </source>
</reference>
<gene>
    <name evidence="3" type="ORF">ACFPYI_12015</name>
</gene>
<dbReference type="RefSeq" id="WP_247415041.1">
    <property type="nucleotide sequence ID" value="NZ_JALLGW010000001.1"/>
</dbReference>
<protein>
    <submittedName>
        <fullName evidence="3">Helix-turn-helix transcriptional regulator</fullName>
    </submittedName>
</protein>
<dbReference type="Pfam" id="PF08350">
    <property type="entry name" value="FilR1_middle"/>
    <property type="match status" value="1"/>
</dbReference>